<evidence type="ECO:0000256" key="1">
    <source>
        <dbReference type="PIRSR" id="PIRSR000097-1"/>
    </source>
</evidence>
<dbReference type="Gene3D" id="3.20.20.100">
    <property type="entry name" value="NADP-dependent oxidoreductase domain"/>
    <property type="match status" value="1"/>
</dbReference>
<feature type="domain" description="NADP-dependent oxidoreductase" evidence="4">
    <location>
        <begin position="28"/>
        <end position="277"/>
    </location>
</feature>
<accession>A0A211ZFM3</accession>
<dbReference type="PRINTS" id="PR00069">
    <property type="entry name" value="ALDKETRDTASE"/>
</dbReference>
<protein>
    <recommendedName>
        <fullName evidence="4">NADP-dependent oxidoreductase domain-containing protein</fullName>
    </recommendedName>
</protein>
<name>A0A211ZFM3_9PROT</name>
<reference evidence="6" key="1">
    <citation type="submission" date="2017-05" db="EMBL/GenBank/DDBJ databases">
        <authorList>
            <person name="Macchi M."/>
            <person name="Festa S."/>
            <person name="Coppotelli B.M."/>
            <person name="Morelli I.S."/>
        </authorList>
    </citation>
    <scope>NUCLEOTIDE SEQUENCE [LARGE SCALE GENOMIC DNA]</scope>
    <source>
        <strain evidence="6">I</strain>
    </source>
</reference>
<dbReference type="PANTHER" id="PTHR43638:SF3">
    <property type="entry name" value="ALDEHYDE REDUCTASE"/>
    <property type="match status" value="1"/>
</dbReference>
<dbReference type="SUPFAM" id="SSF51430">
    <property type="entry name" value="NAD(P)-linked oxidoreductase"/>
    <property type="match status" value="1"/>
</dbReference>
<evidence type="ECO:0000259" key="4">
    <source>
        <dbReference type="Pfam" id="PF00248"/>
    </source>
</evidence>
<feature type="site" description="Lowers pKa of active site Tyr" evidence="3">
    <location>
        <position position="91"/>
    </location>
</feature>
<dbReference type="InterPro" id="IPR023210">
    <property type="entry name" value="NADP_OxRdtase_dom"/>
</dbReference>
<evidence type="ECO:0000256" key="3">
    <source>
        <dbReference type="PIRSR" id="PIRSR000097-3"/>
    </source>
</evidence>
<organism evidence="5 6">
    <name type="scientific">Inquilinus limosus</name>
    <dbReference type="NCBI Taxonomy" id="171674"/>
    <lineage>
        <taxon>Bacteria</taxon>
        <taxon>Pseudomonadati</taxon>
        <taxon>Pseudomonadota</taxon>
        <taxon>Alphaproteobacteria</taxon>
        <taxon>Rhodospirillales</taxon>
        <taxon>Rhodospirillaceae</taxon>
        <taxon>Inquilinus</taxon>
    </lineage>
</organism>
<evidence type="ECO:0000313" key="6">
    <source>
        <dbReference type="Proteomes" id="UP000196655"/>
    </source>
</evidence>
<evidence type="ECO:0000313" key="5">
    <source>
        <dbReference type="EMBL" id="OWJ63996.1"/>
    </source>
</evidence>
<evidence type="ECO:0000256" key="2">
    <source>
        <dbReference type="PIRSR" id="PIRSR000097-2"/>
    </source>
</evidence>
<dbReference type="InterPro" id="IPR036812">
    <property type="entry name" value="NAD(P)_OxRdtase_dom_sf"/>
</dbReference>
<dbReference type="PANTHER" id="PTHR43638">
    <property type="entry name" value="OXIDOREDUCTASE, ALDO/KETO REDUCTASE FAMILY PROTEIN"/>
    <property type="match status" value="1"/>
</dbReference>
<dbReference type="AlphaFoldDB" id="A0A211ZFM3"/>
<sequence>MGSTEGLRRRPADETTVVLPSGAAMPVLGQGTWGMGEDRRRAKDEAAALAAGLDLGLTLIDTAEMYGEGGAEEVTGQAIRGRRDGVFLVSKVYPHNAGFAAAIAACERSLRRLGTDRIDLYLLHWQGRTPYAETIEAFERLREDGKVVDWGVSNFDLDDVEAWTGEAGGGRTATDQVCYSLSARGIEWDLLPWCQERGLPVMAYSPLGQGRLLGNAVLGGIARRHGAAPATVALAWLLTRQGVVAIPKSSRVERLRDHRRALDLVLDEADLAALDQAFPPPRRKAPLAIL</sequence>
<dbReference type="InterPro" id="IPR020471">
    <property type="entry name" value="AKR"/>
</dbReference>
<dbReference type="STRING" id="1122125.GCA_000423185_04903"/>
<dbReference type="RefSeq" id="WP_088154845.1">
    <property type="nucleotide sequence ID" value="NZ_NHON01000072.1"/>
</dbReference>
<dbReference type="EMBL" id="NHON01000072">
    <property type="protein sequence ID" value="OWJ63996.1"/>
    <property type="molecule type" value="Genomic_DNA"/>
</dbReference>
<dbReference type="Proteomes" id="UP000196655">
    <property type="component" value="Unassembled WGS sequence"/>
</dbReference>
<proteinExistence type="predicted"/>
<dbReference type="GO" id="GO:0016491">
    <property type="term" value="F:oxidoreductase activity"/>
    <property type="evidence" value="ECO:0007669"/>
    <property type="project" value="InterPro"/>
</dbReference>
<dbReference type="Pfam" id="PF00248">
    <property type="entry name" value="Aldo_ket_red"/>
    <property type="match status" value="1"/>
</dbReference>
<gene>
    <name evidence="5" type="ORF">BWR60_27040</name>
</gene>
<comment type="caution">
    <text evidence="5">The sequence shown here is derived from an EMBL/GenBank/DDBJ whole genome shotgun (WGS) entry which is preliminary data.</text>
</comment>
<dbReference type="PIRSF" id="PIRSF000097">
    <property type="entry name" value="AKR"/>
    <property type="match status" value="1"/>
</dbReference>
<keyword evidence="6" id="KW-1185">Reference proteome</keyword>
<dbReference type="OrthoDB" id="9772407at2"/>
<feature type="binding site" evidence="2">
    <location>
        <position position="124"/>
    </location>
    <ligand>
        <name>substrate</name>
    </ligand>
</feature>
<feature type="active site" description="Proton donor" evidence="1">
    <location>
        <position position="66"/>
    </location>
</feature>